<dbReference type="GO" id="GO:0009252">
    <property type="term" value="P:peptidoglycan biosynthetic process"/>
    <property type="evidence" value="ECO:0007669"/>
    <property type="project" value="TreeGrafter"/>
</dbReference>
<keyword evidence="4" id="KW-0479">Metal-binding</keyword>
<dbReference type="Pfam" id="PF02880">
    <property type="entry name" value="PGM_PMM_III"/>
    <property type="match status" value="1"/>
</dbReference>
<dbReference type="GO" id="GO:0000287">
    <property type="term" value="F:magnesium ion binding"/>
    <property type="evidence" value="ECO:0007669"/>
    <property type="project" value="InterPro"/>
</dbReference>
<dbReference type="FunFam" id="3.30.310.50:FF:000001">
    <property type="entry name" value="Phosphoglucosamine mutase"/>
    <property type="match status" value="1"/>
</dbReference>
<dbReference type="InterPro" id="IPR036900">
    <property type="entry name" value="A-D-PHexomutase_C_sf"/>
</dbReference>
<evidence type="ECO:0000259" key="10">
    <source>
        <dbReference type="Pfam" id="PF02880"/>
    </source>
</evidence>
<dbReference type="SUPFAM" id="SSF53738">
    <property type="entry name" value="Phosphoglucomutase, first 3 domains"/>
    <property type="match status" value="3"/>
</dbReference>
<evidence type="ECO:0000256" key="1">
    <source>
        <dbReference type="ARBA" id="ARBA00001946"/>
    </source>
</evidence>
<dbReference type="Pfam" id="PF02879">
    <property type="entry name" value="PGM_PMM_II"/>
    <property type="match status" value="1"/>
</dbReference>
<dbReference type="Gene3D" id="3.30.310.50">
    <property type="entry name" value="Alpha-D-phosphohexomutase, C-terminal domain"/>
    <property type="match status" value="1"/>
</dbReference>
<feature type="domain" description="Alpha-D-phosphohexomutase alpha/beta/alpha" evidence="10">
    <location>
        <begin position="257"/>
        <end position="364"/>
    </location>
</feature>
<comment type="cofactor">
    <cofactor evidence="1">
        <name>Mg(2+)</name>
        <dbReference type="ChEBI" id="CHEBI:18420"/>
    </cofactor>
</comment>
<dbReference type="GO" id="GO:0008966">
    <property type="term" value="F:phosphoglucosamine mutase activity"/>
    <property type="evidence" value="ECO:0007669"/>
    <property type="project" value="UniProtKB-EC"/>
</dbReference>
<feature type="domain" description="Alpha-D-phosphohexomutase alpha/beta/alpha" evidence="8">
    <location>
        <begin position="4"/>
        <end position="136"/>
    </location>
</feature>
<dbReference type="NCBIfam" id="TIGR01455">
    <property type="entry name" value="glmM"/>
    <property type="match status" value="1"/>
</dbReference>
<keyword evidence="6 11" id="KW-0413">Isomerase</keyword>
<dbReference type="InterPro" id="IPR005845">
    <property type="entry name" value="A-D-PHexomutase_a/b/a-II"/>
</dbReference>
<dbReference type="InterPro" id="IPR005843">
    <property type="entry name" value="A-D-PHexomutase_C"/>
</dbReference>
<organism evidence="11">
    <name type="scientific">hydrothermal vent metagenome</name>
    <dbReference type="NCBI Taxonomy" id="652676"/>
    <lineage>
        <taxon>unclassified sequences</taxon>
        <taxon>metagenomes</taxon>
        <taxon>ecological metagenomes</taxon>
    </lineage>
</organism>
<dbReference type="EMBL" id="UOFG01000208">
    <property type="protein sequence ID" value="VAW63682.1"/>
    <property type="molecule type" value="Genomic_DNA"/>
</dbReference>
<evidence type="ECO:0000256" key="5">
    <source>
        <dbReference type="ARBA" id="ARBA00022842"/>
    </source>
</evidence>
<evidence type="ECO:0000313" key="11">
    <source>
        <dbReference type="EMBL" id="VAW63682.1"/>
    </source>
</evidence>
<feature type="domain" description="Alpha-D-phosphohexomutase C-terminal" evidence="7">
    <location>
        <begin position="372"/>
        <end position="439"/>
    </location>
</feature>
<evidence type="ECO:0000259" key="8">
    <source>
        <dbReference type="Pfam" id="PF02878"/>
    </source>
</evidence>
<dbReference type="GO" id="GO:0005829">
    <property type="term" value="C:cytosol"/>
    <property type="evidence" value="ECO:0007669"/>
    <property type="project" value="TreeGrafter"/>
</dbReference>
<dbReference type="GO" id="GO:0006048">
    <property type="term" value="P:UDP-N-acetylglucosamine biosynthetic process"/>
    <property type="evidence" value="ECO:0007669"/>
    <property type="project" value="TreeGrafter"/>
</dbReference>
<dbReference type="SUPFAM" id="SSF55957">
    <property type="entry name" value="Phosphoglucomutase, C-terminal domain"/>
    <property type="match status" value="1"/>
</dbReference>
<feature type="domain" description="Alpha-D-phosphohexomutase alpha/beta/alpha" evidence="9">
    <location>
        <begin position="156"/>
        <end position="253"/>
    </location>
</feature>
<dbReference type="AlphaFoldDB" id="A0A3B0XK42"/>
<evidence type="ECO:0000256" key="2">
    <source>
        <dbReference type="ARBA" id="ARBA00010231"/>
    </source>
</evidence>
<evidence type="ECO:0000256" key="4">
    <source>
        <dbReference type="ARBA" id="ARBA00022723"/>
    </source>
</evidence>
<dbReference type="GO" id="GO:0005975">
    <property type="term" value="P:carbohydrate metabolic process"/>
    <property type="evidence" value="ECO:0007669"/>
    <property type="project" value="InterPro"/>
</dbReference>
<protein>
    <submittedName>
        <fullName evidence="11">Phosphoglucosamine mutase</fullName>
        <ecNumber evidence="11">5.4.2.10</ecNumber>
    </submittedName>
</protein>
<dbReference type="EC" id="5.4.2.10" evidence="11"/>
<dbReference type="GO" id="GO:0004615">
    <property type="term" value="F:phosphomannomutase activity"/>
    <property type="evidence" value="ECO:0007669"/>
    <property type="project" value="TreeGrafter"/>
</dbReference>
<accession>A0A3B0XK42</accession>
<dbReference type="FunFam" id="3.40.120.10:FF:000001">
    <property type="entry name" value="Phosphoglucosamine mutase"/>
    <property type="match status" value="1"/>
</dbReference>
<dbReference type="PANTHER" id="PTHR42946:SF1">
    <property type="entry name" value="PHOSPHOGLUCOMUTASE (ALPHA-D-GLUCOSE-1,6-BISPHOSPHATE-DEPENDENT)"/>
    <property type="match status" value="1"/>
</dbReference>
<dbReference type="Pfam" id="PF02878">
    <property type="entry name" value="PGM_PMM_I"/>
    <property type="match status" value="1"/>
</dbReference>
<keyword evidence="5" id="KW-0460">Magnesium</keyword>
<dbReference type="NCBIfam" id="NF008139">
    <property type="entry name" value="PRK10887.1"/>
    <property type="match status" value="1"/>
</dbReference>
<evidence type="ECO:0000256" key="3">
    <source>
        <dbReference type="ARBA" id="ARBA00022553"/>
    </source>
</evidence>
<dbReference type="InterPro" id="IPR050060">
    <property type="entry name" value="Phosphoglucosamine_mutase"/>
</dbReference>
<evidence type="ECO:0000256" key="6">
    <source>
        <dbReference type="ARBA" id="ARBA00023235"/>
    </source>
</evidence>
<dbReference type="PROSITE" id="PS00710">
    <property type="entry name" value="PGM_PMM"/>
    <property type="match status" value="1"/>
</dbReference>
<dbReference type="PRINTS" id="PR00509">
    <property type="entry name" value="PGMPMM"/>
</dbReference>
<evidence type="ECO:0000259" key="7">
    <source>
        <dbReference type="Pfam" id="PF00408"/>
    </source>
</evidence>
<dbReference type="InterPro" id="IPR005844">
    <property type="entry name" value="A-D-PHexomutase_a/b/a-I"/>
</dbReference>
<evidence type="ECO:0000259" key="9">
    <source>
        <dbReference type="Pfam" id="PF02879"/>
    </source>
</evidence>
<dbReference type="Pfam" id="PF00408">
    <property type="entry name" value="PGM_PMM_IV"/>
    <property type="match status" value="1"/>
</dbReference>
<dbReference type="HAMAP" id="MF_01554_B">
    <property type="entry name" value="GlmM_B"/>
    <property type="match status" value="1"/>
</dbReference>
<sequence length="448" mass="47352">MAKKYFGTDGIRGRVGTGQMTPQAVLKLGWAVGKVLASRGNNLVVIGKDTRISGYMFEASLEAGLSAAGVDVRILGPMPTPGIAYLTRTLRASAGIVISASHNPFYDNGLKFFSAEGTKLPDEIESEIETVFESEMEIVDSAMLGKAERVTDAQGRYIEACKASIPVGTSFKGLKVVLDCANGATYHIAPNVFAELGAEVVAIGDKPDGININADCGSTHPSALAAAVLQNRADIGIAFDGDGDRLVMVDSKGQIIDGDEILYIITCARLAAGDKQEGIVGTLMSNLGLELAIKKLGLAFERTQVGDRYVMACLREKGWSLGGENSGHIICLDRTTTGDGIVSALQVMAYLSESGVTLKEALADMTMMPQVLINVPLPIKTSPVNEPKVQAVLAEVERELNGKGRVLLRPSGTEPLIRVMVEGEDEKQVNAYAQQIADAVAESVAHAG</sequence>
<dbReference type="InterPro" id="IPR005846">
    <property type="entry name" value="A-D-PHexomutase_a/b/a-III"/>
</dbReference>
<dbReference type="FunFam" id="3.40.120.10:FF:000003">
    <property type="entry name" value="Phosphoglucosamine mutase"/>
    <property type="match status" value="1"/>
</dbReference>
<name>A0A3B0XK42_9ZZZZ</name>
<proteinExistence type="inferred from homology"/>
<dbReference type="PANTHER" id="PTHR42946">
    <property type="entry name" value="PHOSPHOHEXOSE MUTASE"/>
    <property type="match status" value="1"/>
</dbReference>
<gene>
    <name evidence="11" type="ORF">MNBD_GAMMA11-1482</name>
</gene>
<dbReference type="InterPro" id="IPR016055">
    <property type="entry name" value="A-D-PHexomutase_a/b/a-I/II/III"/>
</dbReference>
<keyword evidence="3" id="KW-0597">Phosphoprotein</keyword>
<dbReference type="InterPro" id="IPR005841">
    <property type="entry name" value="Alpha-D-phosphohexomutase_SF"/>
</dbReference>
<reference evidence="11" key="1">
    <citation type="submission" date="2018-06" db="EMBL/GenBank/DDBJ databases">
        <authorList>
            <person name="Zhirakovskaya E."/>
        </authorList>
    </citation>
    <scope>NUCLEOTIDE SEQUENCE</scope>
</reference>
<comment type="similarity">
    <text evidence="2">Belongs to the phosphohexose mutase family.</text>
</comment>
<dbReference type="Gene3D" id="3.40.120.10">
    <property type="entry name" value="Alpha-D-Glucose-1,6-Bisphosphate, subunit A, domain 3"/>
    <property type="match status" value="3"/>
</dbReference>
<dbReference type="InterPro" id="IPR006352">
    <property type="entry name" value="GlmM_bact"/>
</dbReference>
<dbReference type="InterPro" id="IPR016066">
    <property type="entry name" value="A-D-PHexomutase_CS"/>
</dbReference>
<dbReference type="CDD" id="cd05802">
    <property type="entry name" value="GlmM"/>
    <property type="match status" value="1"/>
</dbReference>